<dbReference type="AlphaFoldDB" id="A0AAV1R8A0"/>
<accession>A0AAV1R8A0</accession>
<sequence length="52" mass="6088">MMTHEIVRSNLSHRLTRGLLVVRSTPYWVSNEALISWLETSWKLQEGEDEMG</sequence>
<reference evidence="1 2" key="1">
    <citation type="submission" date="2024-01" db="EMBL/GenBank/DDBJ databases">
        <authorList>
            <person name="Waweru B."/>
        </authorList>
    </citation>
    <scope>NUCLEOTIDE SEQUENCE [LARGE SCALE GENOMIC DNA]</scope>
</reference>
<name>A0AAV1R8A0_9ROSI</name>
<evidence type="ECO:0000313" key="1">
    <source>
        <dbReference type="EMBL" id="CAK7330123.1"/>
    </source>
</evidence>
<dbReference type="EMBL" id="CAWUPB010000913">
    <property type="protein sequence ID" value="CAK7330123.1"/>
    <property type="molecule type" value="Genomic_DNA"/>
</dbReference>
<keyword evidence="2" id="KW-1185">Reference proteome</keyword>
<gene>
    <name evidence="1" type="ORF">DCAF_LOCUS7784</name>
</gene>
<protein>
    <submittedName>
        <fullName evidence="1">Uncharacterized protein</fullName>
    </submittedName>
</protein>
<proteinExistence type="predicted"/>
<dbReference type="Proteomes" id="UP001314170">
    <property type="component" value="Unassembled WGS sequence"/>
</dbReference>
<organism evidence="1 2">
    <name type="scientific">Dovyalis caffra</name>
    <dbReference type="NCBI Taxonomy" id="77055"/>
    <lineage>
        <taxon>Eukaryota</taxon>
        <taxon>Viridiplantae</taxon>
        <taxon>Streptophyta</taxon>
        <taxon>Embryophyta</taxon>
        <taxon>Tracheophyta</taxon>
        <taxon>Spermatophyta</taxon>
        <taxon>Magnoliopsida</taxon>
        <taxon>eudicotyledons</taxon>
        <taxon>Gunneridae</taxon>
        <taxon>Pentapetalae</taxon>
        <taxon>rosids</taxon>
        <taxon>fabids</taxon>
        <taxon>Malpighiales</taxon>
        <taxon>Salicaceae</taxon>
        <taxon>Flacourtieae</taxon>
        <taxon>Dovyalis</taxon>
    </lineage>
</organism>
<comment type="caution">
    <text evidence="1">The sequence shown here is derived from an EMBL/GenBank/DDBJ whole genome shotgun (WGS) entry which is preliminary data.</text>
</comment>
<evidence type="ECO:0000313" key="2">
    <source>
        <dbReference type="Proteomes" id="UP001314170"/>
    </source>
</evidence>